<feature type="compositionally biased region" description="Polar residues" evidence="1">
    <location>
        <begin position="259"/>
        <end position="269"/>
    </location>
</feature>
<feature type="compositionally biased region" description="Acidic residues" evidence="1">
    <location>
        <begin position="300"/>
        <end position="310"/>
    </location>
</feature>
<evidence type="ECO:0000313" key="3">
    <source>
        <dbReference type="Proteomes" id="UP001239213"/>
    </source>
</evidence>
<proteinExistence type="predicted"/>
<feature type="compositionally biased region" description="Polar residues" evidence="1">
    <location>
        <begin position="580"/>
        <end position="600"/>
    </location>
</feature>
<feature type="compositionally biased region" description="Polar residues" evidence="1">
    <location>
        <begin position="501"/>
        <end position="515"/>
    </location>
</feature>
<feature type="region of interest" description="Disordered" evidence="1">
    <location>
        <begin position="246"/>
        <end position="317"/>
    </location>
</feature>
<feature type="compositionally biased region" description="Basic and acidic residues" evidence="1">
    <location>
        <begin position="602"/>
        <end position="613"/>
    </location>
</feature>
<evidence type="ECO:0000313" key="2">
    <source>
        <dbReference type="EMBL" id="KAK1448213.1"/>
    </source>
</evidence>
<feature type="compositionally biased region" description="Basic and acidic residues" evidence="1">
    <location>
        <begin position="356"/>
        <end position="372"/>
    </location>
</feature>
<dbReference type="EMBL" id="MPDP01000310">
    <property type="protein sequence ID" value="KAK1448213.1"/>
    <property type="molecule type" value="Genomic_DNA"/>
</dbReference>
<sequence length="651" mass="72507">MSSPYQSVHDLTNASVKKLVRYLYLPVEHSIAKPPKSWLREQEETMKQLPAACLRPRSKTNVVSVVTRGLMKISEKYNPSFTPPAAVLCSSHRGLNPWTIHALFALVLKEITVETASLRHDRQRDRGPEFTPLIQEFVRRLDGIQALWMDTYNFELLYGRQPKVLSHVNSHCEACILSALGSRPSFLGDLRANLIARTKRTSPCLQRIVDAWINEFPEATQREVFKRSANLAEEIRAMLKDVKAARQQRREAKVHQKQARWSENASSGIRKTPGRDAPRSIPDEQSTASGPSSTTLSEDPFADPDDENPDNENRPWQDAVGDYYERLARQNGNERAFDRSSLHPAFGGSAPQPDAQFRRDFGTGKEVDRKEQGALWDDAVANSPARSEQRLRASDFPPSMIQDDARRRDQYRHVDSTDSGPRTPRPTTPPAATLPPPFRGYGTAAPSSSSYTDASVYSNSEPARPHPTTESLASIVTAWPDVTSRSSSARRPRGPRPGGLVSTSSPSPQDDNVVTQDRRRATDSKFTPPRGFEMSPTEAAWYLAEEERVARLEEMGRIGRPSFKDHVDSRAAASEAGSGQYENGSRTPTAGSTQAGTWAPSSRERPVRDVSRGDDDDDWRSVATVGRRPPLSEASTIYPDDSYSLANFRLS</sequence>
<feature type="region of interest" description="Disordered" evidence="1">
    <location>
        <begin position="338"/>
        <end position="538"/>
    </location>
</feature>
<comment type="caution">
    <text evidence="2">The sequence shown here is derived from an EMBL/GenBank/DDBJ whole genome shotgun (WGS) entry which is preliminary data.</text>
</comment>
<evidence type="ECO:0000256" key="1">
    <source>
        <dbReference type="SAM" id="MobiDB-lite"/>
    </source>
</evidence>
<feature type="region of interest" description="Disordered" evidence="1">
    <location>
        <begin position="558"/>
        <end position="638"/>
    </location>
</feature>
<dbReference type="AlphaFoldDB" id="A0AAI9XH99"/>
<dbReference type="Proteomes" id="UP001239213">
    <property type="component" value="Unassembled WGS sequence"/>
</dbReference>
<feature type="compositionally biased region" description="Low complexity" evidence="1">
    <location>
        <begin position="447"/>
        <end position="460"/>
    </location>
</feature>
<feature type="compositionally biased region" description="Basic and acidic residues" evidence="1">
    <location>
        <begin position="558"/>
        <end position="569"/>
    </location>
</feature>
<feature type="compositionally biased region" description="Pro residues" evidence="1">
    <location>
        <begin position="423"/>
        <end position="438"/>
    </location>
</feature>
<gene>
    <name evidence="2" type="ORF">CCUS01_11796</name>
</gene>
<protein>
    <submittedName>
        <fullName evidence="2">Uncharacterized protein</fullName>
    </submittedName>
</protein>
<accession>A0AAI9XH99</accession>
<feature type="compositionally biased region" description="Polar residues" evidence="1">
    <location>
        <begin position="283"/>
        <end position="297"/>
    </location>
</feature>
<reference evidence="2" key="1">
    <citation type="submission" date="2016-11" db="EMBL/GenBank/DDBJ databases">
        <title>The genome sequence of Colletotrichum cuscutae.</title>
        <authorList>
            <person name="Baroncelli R."/>
        </authorList>
    </citation>
    <scope>NUCLEOTIDE SEQUENCE</scope>
    <source>
        <strain evidence="2">IMI 304802</strain>
    </source>
</reference>
<feature type="compositionally biased region" description="Basic and acidic residues" evidence="1">
    <location>
        <begin position="273"/>
        <end position="282"/>
    </location>
</feature>
<feature type="compositionally biased region" description="Basic and acidic residues" evidence="1">
    <location>
        <begin position="403"/>
        <end position="416"/>
    </location>
</feature>
<keyword evidence="3" id="KW-1185">Reference proteome</keyword>
<organism evidence="2 3">
    <name type="scientific">Colletotrichum cuscutae</name>
    <dbReference type="NCBI Taxonomy" id="1209917"/>
    <lineage>
        <taxon>Eukaryota</taxon>
        <taxon>Fungi</taxon>
        <taxon>Dikarya</taxon>
        <taxon>Ascomycota</taxon>
        <taxon>Pezizomycotina</taxon>
        <taxon>Sordariomycetes</taxon>
        <taxon>Hypocreomycetidae</taxon>
        <taxon>Glomerellales</taxon>
        <taxon>Glomerellaceae</taxon>
        <taxon>Colletotrichum</taxon>
        <taxon>Colletotrichum acutatum species complex</taxon>
    </lineage>
</organism>
<name>A0AAI9XH99_9PEZI</name>